<evidence type="ECO:0000313" key="2">
    <source>
        <dbReference type="Proteomes" id="UP001476247"/>
    </source>
</evidence>
<accession>A0ABP9XL54</accession>
<name>A0ABP9XL54_9FUNG</name>
<dbReference type="Proteomes" id="UP001476247">
    <property type="component" value="Unassembled WGS sequence"/>
</dbReference>
<dbReference type="InterPro" id="IPR039340">
    <property type="entry name" value="Tfc4/TFIIIC-102/Sfc4"/>
</dbReference>
<reference evidence="1 2" key="1">
    <citation type="submission" date="2024-04" db="EMBL/GenBank/DDBJ databases">
        <title>genome sequences of Mucor flavus KT1a and Helicostylum pulchrum KT1b strains isolation_sourced from the surface of a dry-aged beef.</title>
        <authorList>
            <person name="Toyotome T."/>
            <person name="Hosono M."/>
            <person name="Torimaru M."/>
            <person name="Fukuda K."/>
            <person name="Mikami N."/>
        </authorList>
    </citation>
    <scope>NUCLEOTIDE SEQUENCE [LARGE SCALE GENOMIC DNA]</scope>
    <source>
        <strain evidence="1 2">KT1b</strain>
    </source>
</reference>
<protein>
    <submittedName>
        <fullName evidence="1">Uncharacterized protein</fullName>
    </submittedName>
</protein>
<dbReference type="PANTHER" id="PTHR23082">
    <property type="entry name" value="TRANSCRIPTION INITIATION FACTOR IIIC TFIIIC , POLYPEPTIDE 3-RELATED"/>
    <property type="match status" value="1"/>
</dbReference>
<keyword evidence="2" id="KW-1185">Reference proteome</keyword>
<evidence type="ECO:0000313" key="1">
    <source>
        <dbReference type="EMBL" id="GAA5795499.1"/>
    </source>
</evidence>
<gene>
    <name evidence="1" type="ORF">HPULCUR_000857</name>
</gene>
<dbReference type="EMBL" id="BAABUJ010000004">
    <property type="protein sequence ID" value="GAA5795499.1"/>
    <property type="molecule type" value="Genomic_DNA"/>
</dbReference>
<organism evidence="1 2">
    <name type="scientific">Helicostylum pulchrum</name>
    <dbReference type="NCBI Taxonomy" id="562976"/>
    <lineage>
        <taxon>Eukaryota</taxon>
        <taxon>Fungi</taxon>
        <taxon>Fungi incertae sedis</taxon>
        <taxon>Mucoromycota</taxon>
        <taxon>Mucoromycotina</taxon>
        <taxon>Mucoromycetes</taxon>
        <taxon>Mucorales</taxon>
        <taxon>Mucorineae</taxon>
        <taxon>Mucoraceae</taxon>
        <taxon>Helicostylum</taxon>
    </lineage>
</organism>
<dbReference type="PANTHER" id="PTHR23082:SF0">
    <property type="entry name" value="GENERAL TRANSCRIPTION FACTOR 3C POLYPEPTIDE 3"/>
    <property type="match status" value="1"/>
</dbReference>
<comment type="caution">
    <text evidence="1">The sequence shown here is derived from an EMBL/GenBank/DDBJ whole genome shotgun (WGS) entry which is preliminary data.</text>
</comment>
<proteinExistence type="predicted"/>
<sequence>MQVGTCQESEFNLARAFHMLGLTHLAVPHYERVLCLPSRKNMDIENEKPISEVYTWSPEDDECYDAHDDDEEEQDETDLKREAAYNLHLIYVTTGSMNLAQILLLKYCTV</sequence>